<dbReference type="AlphaFoldDB" id="A0A1W1BEX4"/>
<evidence type="ECO:0000313" key="3">
    <source>
        <dbReference type="EMBL" id="SFV52027.1"/>
    </source>
</evidence>
<organism evidence="3">
    <name type="scientific">hydrothermal vent metagenome</name>
    <dbReference type="NCBI Taxonomy" id="652676"/>
    <lineage>
        <taxon>unclassified sequences</taxon>
        <taxon>metagenomes</taxon>
        <taxon>ecological metagenomes</taxon>
    </lineage>
</organism>
<dbReference type="InterPro" id="IPR002347">
    <property type="entry name" value="SDR_fam"/>
</dbReference>
<dbReference type="PANTHER" id="PTHR43008">
    <property type="entry name" value="BENZIL REDUCTASE"/>
    <property type="match status" value="1"/>
</dbReference>
<comment type="similarity">
    <text evidence="1">Belongs to the short-chain dehydrogenases/reductases (SDR) family.</text>
</comment>
<dbReference type="SUPFAM" id="SSF51735">
    <property type="entry name" value="NAD(P)-binding Rossmann-fold domains"/>
    <property type="match status" value="1"/>
</dbReference>
<evidence type="ECO:0000256" key="2">
    <source>
        <dbReference type="ARBA" id="ARBA00023002"/>
    </source>
</evidence>
<dbReference type="InterPro" id="IPR036291">
    <property type="entry name" value="NAD(P)-bd_dom_sf"/>
</dbReference>
<keyword evidence="2" id="KW-0560">Oxidoreductase</keyword>
<evidence type="ECO:0000256" key="1">
    <source>
        <dbReference type="ARBA" id="ARBA00006484"/>
    </source>
</evidence>
<reference evidence="3" key="1">
    <citation type="submission" date="2016-10" db="EMBL/GenBank/DDBJ databases">
        <authorList>
            <person name="de Groot N.N."/>
        </authorList>
    </citation>
    <scope>NUCLEOTIDE SEQUENCE</scope>
</reference>
<protein>
    <submittedName>
        <fullName evidence="3">Probable short chain dehydrogenase</fullName>
    </submittedName>
</protein>
<dbReference type="Gene3D" id="3.40.50.720">
    <property type="entry name" value="NAD(P)-binding Rossmann-like Domain"/>
    <property type="match status" value="1"/>
</dbReference>
<dbReference type="EMBL" id="FPHD01000017">
    <property type="protein sequence ID" value="SFV52027.1"/>
    <property type="molecule type" value="Genomic_DNA"/>
</dbReference>
<dbReference type="PRINTS" id="PR00081">
    <property type="entry name" value="GDHRDH"/>
</dbReference>
<dbReference type="PANTHER" id="PTHR43008:SF8">
    <property type="entry name" value="BENZIL REDUCTASE ((S)-BENZOIN FORMING) IRC24"/>
    <property type="match status" value="1"/>
</dbReference>
<proteinExistence type="inferred from homology"/>
<sequence>MVKNILITGIGSGLGEALAKEYLSKGDHVYAIGRSFPKELDHDPHFFFFPFDLSQTFMIQSSIKEFIDKHSFDLVILNAGILGEIKTLKEMEVTEIKEVMELNVWANKELIDLLSTYASVKQIVGISSGAAVNGSKGWGAYSLSKSALNMLLNVYAKELPHIHFTSLAPGVIDTPMVQQIIKYVDETEFPSARRLKEGKIQSPKEAARLLVATFNILLDYESGSFLDVREIS</sequence>
<dbReference type="GO" id="GO:0050664">
    <property type="term" value="F:oxidoreductase activity, acting on NAD(P)H, oxygen as acceptor"/>
    <property type="evidence" value="ECO:0007669"/>
    <property type="project" value="TreeGrafter"/>
</dbReference>
<accession>A0A1W1BEX4</accession>
<name>A0A1W1BEX4_9ZZZZ</name>
<gene>
    <name evidence="3" type="ORF">MNB_SV-8-1042</name>
</gene>
<dbReference type="Pfam" id="PF00106">
    <property type="entry name" value="adh_short"/>
    <property type="match status" value="1"/>
</dbReference>